<evidence type="ECO:0000256" key="4">
    <source>
        <dbReference type="ARBA" id="ARBA00022989"/>
    </source>
</evidence>
<dbReference type="PANTHER" id="PTHR32322:SF2">
    <property type="entry name" value="EAMA DOMAIN-CONTAINING PROTEIN"/>
    <property type="match status" value="1"/>
</dbReference>
<dbReference type="PANTHER" id="PTHR32322">
    <property type="entry name" value="INNER MEMBRANE TRANSPORTER"/>
    <property type="match status" value="1"/>
</dbReference>
<keyword evidence="5 6" id="KW-0472">Membrane</keyword>
<dbReference type="Pfam" id="PF00892">
    <property type="entry name" value="EamA"/>
    <property type="match status" value="2"/>
</dbReference>
<comment type="subcellular location">
    <subcellularLocation>
        <location evidence="1">Membrane</location>
        <topology evidence="1">Multi-pass membrane protein</topology>
    </subcellularLocation>
</comment>
<dbReference type="SUPFAM" id="SSF103481">
    <property type="entry name" value="Multidrug resistance efflux transporter EmrE"/>
    <property type="match status" value="2"/>
</dbReference>
<evidence type="ECO:0000259" key="7">
    <source>
        <dbReference type="Pfam" id="PF00892"/>
    </source>
</evidence>
<dbReference type="RefSeq" id="WP_085123872.1">
    <property type="nucleotide sequence ID" value="NZ_FWZX01000014.1"/>
</dbReference>
<evidence type="ECO:0000256" key="1">
    <source>
        <dbReference type="ARBA" id="ARBA00004141"/>
    </source>
</evidence>
<dbReference type="InterPro" id="IPR037185">
    <property type="entry name" value="EmrE-like"/>
</dbReference>
<feature type="transmembrane region" description="Helical" evidence="6">
    <location>
        <begin position="129"/>
        <end position="148"/>
    </location>
</feature>
<dbReference type="InterPro" id="IPR000620">
    <property type="entry name" value="EamA_dom"/>
</dbReference>
<dbReference type="AlphaFoldDB" id="A0A1Y6C7X5"/>
<keyword evidence="3 6" id="KW-0812">Transmembrane</keyword>
<feature type="transmembrane region" description="Helical" evidence="6">
    <location>
        <begin position="279"/>
        <end position="298"/>
    </location>
</feature>
<feature type="domain" description="EamA" evidence="7">
    <location>
        <begin position="14"/>
        <end position="141"/>
    </location>
</feature>
<evidence type="ECO:0000256" key="2">
    <source>
        <dbReference type="ARBA" id="ARBA00007362"/>
    </source>
</evidence>
<feature type="transmembrane region" description="Helical" evidence="6">
    <location>
        <begin position="76"/>
        <end position="96"/>
    </location>
</feature>
<dbReference type="STRING" id="560819.SAMN05428998_11445"/>
<accession>A0A1Y6C7X5</accession>
<dbReference type="EMBL" id="FWZX01000014">
    <property type="protein sequence ID" value="SMF40771.1"/>
    <property type="molecule type" value="Genomic_DNA"/>
</dbReference>
<comment type="similarity">
    <text evidence="2">Belongs to the EamA transporter family.</text>
</comment>
<feature type="transmembrane region" description="Helical" evidence="6">
    <location>
        <begin position="46"/>
        <end position="64"/>
    </location>
</feature>
<keyword evidence="9" id="KW-1185">Reference proteome</keyword>
<dbReference type="Proteomes" id="UP000192917">
    <property type="component" value="Unassembled WGS sequence"/>
</dbReference>
<proteinExistence type="inferred from homology"/>
<organism evidence="8 9">
    <name type="scientific">Tistlia consotensis USBA 355</name>
    <dbReference type="NCBI Taxonomy" id="560819"/>
    <lineage>
        <taxon>Bacteria</taxon>
        <taxon>Pseudomonadati</taxon>
        <taxon>Pseudomonadota</taxon>
        <taxon>Alphaproteobacteria</taxon>
        <taxon>Rhodospirillales</taxon>
        <taxon>Rhodovibrionaceae</taxon>
        <taxon>Tistlia</taxon>
    </lineage>
</organism>
<gene>
    <name evidence="8" type="ORF">SAMN05428998_11445</name>
</gene>
<dbReference type="GO" id="GO:0016020">
    <property type="term" value="C:membrane"/>
    <property type="evidence" value="ECO:0007669"/>
    <property type="project" value="UniProtKB-SubCell"/>
</dbReference>
<evidence type="ECO:0000256" key="3">
    <source>
        <dbReference type="ARBA" id="ARBA00022692"/>
    </source>
</evidence>
<feature type="transmembrane region" description="Helical" evidence="6">
    <location>
        <begin position="102"/>
        <end position="122"/>
    </location>
</feature>
<evidence type="ECO:0000256" key="6">
    <source>
        <dbReference type="SAM" id="Phobius"/>
    </source>
</evidence>
<feature type="transmembrane region" description="Helical" evidence="6">
    <location>
        <begin position="256"/>
        <end position="273"/>
    </location>
</feature>
<evidence type="ECO:0000313" key="9">
    <source>
        <dbReference type="Proteomes" id="UP000192917"/>
    </source>
</evidence>
<name>A0A1Y6C7X5_9PROT</name>
<dbReference type="InterPro" id="IPR050638">
    <property type="entry name" value="AA-Vitamin_Transporters"/>
</dbReference>
<reference evidence="8 9" key="1">
    <citation type="submission" date="2017-04" db="EMBL/GenBank/DDBJ databases">
        <authorList>
            <person name="Afonso C.L."/>
            <person name="Miller P.J."/>
            <person name="Scott M.A."/>
            <person name="Spackman E."/>
            <person name="Goraichik I."/>
            <person name="Dimitrov K.M."/>
            <person name="Suarez D.L."/>
            <person name="Swayne D.E."/>
        </authorList>
    </citation>
    <scope>NUCLEOTIDE SEQUENCE [LARGE SCALE GENOMIC DNA]</scope>
    <source>
        <strain evidence="8 9">USBA 355</strain>
    </source>
</reference>
<evidence type="ECO:0000313" key="8">
    <source>
        <dbReference type="EMBL" id="SMF40771.1"/>
    </source>
</evidence>
<protein>
    <submittedName>
        <fullName evidence="8">Permease of the drug/metabolite transporter (DMT) superfamily</fullName>
    </submittedName>
</protein>
<sequence length="301" mass="31182">MTSAALHGTRREGLGLGLGLLGVLAFSGTVPATVLALHAFSPGFVALGRAALAGLVAGLLLLAFRQRLPRRDELRGLALAAAGVVFGFPLLMTWALRTVEPAHGSVVLGILPLATATCGALLQRERPSPAFWLTAAAGSATVVAFALWDNPSGGLHLAWGDLALLAAIALAALGYAEGARVARSLGGWQTICWALVLSLPILLPLAGRDLLAQPAEPIGPAAWSGFLYVALISQLAGFFAWYRGLALGGVARVSQLQLLQPFVTLVFVWLVLARPIGPMTLGFAVLVVALVGLGRRATVSR</sequence>
<feature type="domain" description="EamA" evidence="7">
    <location>
        <begin position="159"/>
        <end position="289"/>
    </location>
</feature>
<evidence type="ECO:0000256" key="5">
    <source>
        <dbReference type="ARBA" id="ARBA00023136"/>
    </source>
</evidence>
<feature type="transmembrane region" description="Helical" evidence="6">
    <location>
        <begin position="188"/>
        <end position="206"/>
    </location>
</feature>
<feature type="transmembrane region" description="Helical" evidence="6">
    <location>
        <begin position="226"/>
        <end position="244"/>
    </location>
</feature>
<feature type="transmembrane region" description="Helical" evidence="6">
    <location>
        <begin position="154"/>
        <end position="176"/>
    </location>
</feature>
<keyword evidence="4 6" id="KW-1133">Transmembrane helix</keyword>